<evidence type="ECO:0000259" key="11">
    <source>
        <dbReference type="PROSITE" id="PS50990"/>
    </source>
</evidence>
<dbReference type="RefSeq" id="WP_341841540.1">
    <property type="nucleotide sequence ID" value="NZ_CP149792.1"/>
</dbReference>
<evidence type="ECO:0000313" key="12">
    <source>
        <dbReference type="EMBL" id="WZN46866.1"/>
    </source>
</evidence>
<sequence length="728" mass="82781">MSFHFYRQLNAMDCGPTCLRMVARSHGKHYNVDTIRRQTGLGKQGVSMLSIGESAEKMGFRTRGVQIDYEKLQQVPVPAILHWNHNHFVVMIDAGKRNVKIADPASGIISYKKEEFMRRWTTNINADDRSVGTALLLEPKPEFFQAEDEKEHKLNWGFLFNYLRGARGPLIQIFISLGIGLILQTVMPFLSQSMVDNGINANNLNYITLVLIAQLMLVFSTTLINFIRNRLQLRVTGRINIALLSDFWIKLNRLPLSYFDTRQTGDTLQRLSDNRQIQAFLTGQTINTIFSLISFVIYAAILMLYSPGLFVIFLIGSVLYFTWIRLFMKLRRKINEEQFAASAREKSASLEMIQGVQEIRLGNAEQLKRWEWENIQSKMFRLNFRNLGYNQLQSAGALLINQSKDILLTFSVAKLVVDGQLTFGAMLSIQYILGQLSAPVQQFVGLFQQYQDAKISLERLNEINLLDDEEPDGKSFVTQLPVPCQIRLQHVNFTYPGAGNPVVLNNVSLEIPQGKVTAIVGDSGSGKTTIIKLLLRIYQEYQGNITIGNHDLQNISPAFWRRQCGAVLQDSFIFNDTIARNIALGEEVIDEERLAYSCRVSNILPFIESLPNGFNTKLGAEGVGMSQGQRQRLFIARAVYKDPAFLFFDEATNALDANNEKTIVENLDRFFRGRTVLVVAHRLSTVKNADKIIVLKQGKIIEEGTHFELIELKNHYYELVKNQLELAR</sequence>
<feature type="domain" description="ABC transporter" evidence="9">
    <location>
        <begin position="486"/>
        <end position="722"/>
    </location>
</feature>
<evidence type="ECO:0000256" key="1">
    <source>
        <dbReference type="ARBA" id="ARBA00004651"/>
    </source>
</evidence>
<dbReference type="Pfam" id="PF00005">
    <property type="entry name" value="ABC_tran"/>
    <property type="match status" value="1"/>
</dbReference>
<dbReference type="PANTHER" id="PTHR43394:SF1">
    <property type="entry name" value="ATP-BINDING CASSETTE SUB-FAMILY B MEMBER 10, MITOCHONDRIAL"/>
    <property type="match status" value="1"/>
</dbReference>
<evidence type="ECO:0000256" key="8">
    <source>
        <dbReference type="SAM" id="Phobius"/>
    </source>
</evidence>
<dbReference type="PROSITE" id="PS50893">
    <property type="entry name" value="ABC_TRANSPORTER_2"/>
    <property type="match status" value="1"/>
</dbReference>
<organism evidence="12 13">
    <name type="scientific">Chitinophaga caseinilytica</name>
    <dbReference type="NCBI Taxonomy" id="2267521"/>
    <lineage>
        <taxon>Bacteria</taxon>
        <taxon>Pseudomonadati</taxon>
        <taxon>Bacteroidota</taxon>
        <taxon>Chitinophagia</taxon>
        <taxon>Chitinophagales</taxon>
        <taxon>Chitinophagaceae</taxon>
        <taxon>Chitinophaga</taxon>
    </lineage>
</organism>
<evidence type="ECO:0000256" key="3">
    <source>
        <dbReference type="ARBA" id="ARBA00022741"/>
    </source>
</evidence>
<dbReference type="SUPFAM" id="SSF52540">
    <property type="entry name" value="P-loop containing nucleoside triphosphate hydrolases"/>
    <property type="match status" value="1"/>
</dbReference>
<dbReference type="EMBL" id="CP150096">
    <property type="protein sequence ID" value="WZN46866.1"/>
    <property type="molecule type" value="Genomic_DNA"/>
</dbReference>
<keyword evidence="7 8" id="KW-0472">Membrane</keyword>
<accession>A0ABZ2Z3P9</accession>
<name>A0ABZ2Z3P9_9BACT</name>
<evidence type="ECO:0000259" key="9">
    <source>
        <dbReference type="PROSITE" id="PS50893"/>
    </source>
</evidence>
<evidence type="ECO:0000259" key="10">
    <source>
        <dbReference type="PROSITE" id="PS50929"/>
    </source>
</evidence>
<evidence type="ECO:0000256" key="4">
    <source>
        <dbReference type="ARBA" id="ARBA00022801"/>
    </source>
</evidence>
<evidence type="ECO:0000256" key="5">
    <source>
        <dbReference type="ARBA" id="ARBA00022840"/>
    </source>
</evidence>
<dbReference type="InterPro" id="IPR027417">
    <property type="entry name" value="P-loop_NTPase"/>
</dbReference>
<dbReference type="PROSITE" id="PS00211">
    <property type="entry name" value="ABC_TRANSPORTER_1"/>
    <property type="match status" value="1"/>
</dbReference>
<keyword evidence="6 8" id="KW-1133">Transmembrane helix</keyword>
<feature type="transmembrane region" description="Helical" evidence="8">
    <location>
        <begin position="203"/>
        <end position="227"/>
    </location>
</feature>
<dbReference type="CDD" id="cd18571">
    <property type="entry name" value="ABC_6TM_peptidase_like"/>
    <property type="match status" value="1"/>
</dbReference>
<dbReference type="Gene3D" id="1.20.1560.10">
    <property type="entry name" value="ABC transporter type 1, transmembrane domain"/>
    <property type="match status" value="1"/>
</dbReference>
<dbReference type="Gene3D" id="3.90.70.10">
    <property type="entry name" value="Cysteine proteinases"/>
    <property type="match status" value="1"/>
</dbReference>
<dbReference type="PROSITE" id="PS50929">
    <property type="entry name" value="ABC_TM1F"/>
    <property type="match status" value="1"/>
</dbReference>
<feature type="domain" description="Peptidase C39" evidence="11">
    <location>
        <begin position="8"/>
        <end position="127"/>
    </location>
</feature>
<keyword evidence="2 8" id="KW-0812">Transmembrane</keyword>
<keyword evidence="4" id="KW-0378">Hydrolase</keyword>
<feature type="transmembrane region" description="Helical" evidence="8">
    <location>
        <begin position="170"/>
        <end position="191"/>
    </location>
</feature>
<dbReference type="Proteomes" id="UP001449657">
    <property type="component" value="Chromosome"/>
</dbReference>
<dbReference type="InterPro" id="IPR005074">
    <property type="entry name" value="Peptidase_C39"/>
</dbReference>
<evidence type="ECO:0000256" key="2">
    <source>
        <dbReference type="ARBA" id="ARBA00022692"/>
    </source>
</evidence>
<protein>
    <submittedName>
        <fullName evidence="12">Peptidase domain-containing ABC transporter</fullName>
    </submittedName>
</protein>
<feature type="transmembrane region" description="Helical" evidence="8">
    <location>
        <begin position="307"/>
        <end position="328"/>
    </location>
</feature>
<reference evidence="12 13" key="1">
    <citation type="submission" date="2024-03" db="EMBL/GenBank/DDBJ databases">
        <title>Chitinophaga caseinilytica sp. nov., a casein hydrolysing bacterium isolated from forest soil.</title>
        <authorList>
            <person name="Lee D.S."/>
            <person name="Han D.M."/>
            <person name="Baek J.H."/>
            <person name="Choi D.G."/>
            <person name="Jeon J.H."/>
            <person name="Jeon C.O."/>
        </authorList>
    </citation>
    <scope>NUCLEOTIDE SEQUENCE [LARGE SCALE GENOMIC DNA]</scope>
    <source>
        <strain evidence="12 13">KACC 19118</strain>
    </source>
</reference>
<proteinExistence type="predicted"/>
<dbReference type="InterPro" id="IPR011527">
    <property type="entry name" value="ABC1_TM_dom"/>
</dbReference>
<dbReference type="InterPro" id="IPR036640">
    <property type="entry name" value="ABC1_TM_sf"/>
</dbReference>
<evidence type="ECO:0000256" key="7">
    <source>
        <dbReference type="ARBA" id="ARBA00023136"/>
    </source>
</evidence>
<dbReference type="Pfam" id="PF03412">
    <property type="entry name" value="Peptidase_C39"/>
    <property type="match status" value="1"/>
</dbReference>
<dbReference type="SMART" id="SM00382">
    <property type="entry name" value="AAA"/>
    <property type="match status" value="1"/>
</dbReference>
<dbReference type="PANTHER" id="PTHR43394">
    <property type="entry name" value="ATP-DEPENDENT PERMEASE MDL1, MITOCHONDRIAL"/>
    <property type="match status" value="1"/>
</dbReference>
<dbReference type="Gene3D" id="3.40.50.300">
    <property type="entry name" value="P-loop containing nucleotide triphosphate hydrolases"/>
    <property type="match status" value="1"/>
</dbReference>
<keyword evidence="5" id="KW-0067">ATP-binding</keyword>
<gene>
    <name evidence="12" type="ORF">WJU22_01545</name>
</gene>
<dbReference type="SUPFAM" id="SSF90123">
    <property type="entry name" value="ABC transporter transmembrane region"/>
    <property type="match status" value="1"/>
</dbReference>
<feature type="domain" description="ABC transmembrane type-1" evidence="10">
    <location>
        <begin position="171"/>
        <end position="452"/>
    </location>
</feature>
<dbReference type="InterPro" id="IPR017871">
    <property type="entry name" value="ABC_transporter-like_CS"/>
</dbReference>
<dbReference type="InterPro" id="IPR003439">
    <property type="entry name" value="ABC_transporter-like_ATP-bd"/>
</dbReference>
<evidence type="ECO:0000256" key="6">
    <source>
        <dbReference type="ARBA" id="ARBA00022989"/>
    </source>
</evidence>
<dbReference type="InterPro" id="IPR039421">
    <property type="entry name" value="Type_1_exporter"/>
</dbReference>
<dbReference type="InterPro" id="IPR003593">
    <property type="entry name" value="AAA+_ATPase"/>
</dbReference>
<keyword evidence="13" id="KW-1185">Reference proteome</keyword>
<evidence type="ECO:0000313" key="13">
    <source>
        <dbReference type="Proteomes" id="UP001449657"/>
    </source>
</evidence>
<feature type="transmembrane region" description="Helical" evidence="8">
    <location>
        <begin position="279"/>
        <end position="301"/>
    </location>
</feature>
<dbReference type="PROSITE" id="PS50990">
    <property type="entry name" value="PEPTIDASE_C39"/>
    <property type="match status" value="1"/>
</dbReference>
<dbReference type="CDD" id="cd02418">
    <property type="entry name" value="Peptidase_C39B"/>
    <property type="match status" value="1"/>
</dbReference>
<comment type="subcellular location">
    <subcellularLocation>
        <location evidence="1">Cell membrane</location>
        <topology evidence="1">Multi-pass membrane protein</topology>
    </subcellularLocation>
</comment>
<dbReference type="Pfam" id="PF00664">
    <property type="entry name" value="ABC_membrane"/>
    <property type="match status" value="1"/>
</dbReference>
<keyword evidence="3" id="KW-0547">Nucleotide-binding</keyword>